<name>A0A3E3IZE7_9FIRM</name>
<dbReference type="InterPro" id="IPR050640">
    <property type="entry name" value="Bact_2-comp_sensor_kinase"/>
</dbReference>
<evidence type="ECO:0000256" key="5">
    <source>
        <dbReference type="ARBA" id="ARBA00022679"/>
    </source>
</evidence>
<dbReference type="PANTHER" id="PTHR34220:SF7">
    <property type="entry name" value="SENSOR HISTIDINE KINASE YPDA"/>
    <property type="match status" value="1"/>
</dbReference>
<feature type="domain" description="HAMP" evidence="9">
    <location>
        <begin position="312"/>
        <end position="364"/>
    </location>
</feature>
<dbReference type="EMBL" id="QVLU01000006">
    <property type="protein sequence ID" value="RGE72452.1"/>
    <property type="molecule type" value="Genomic_DNA"/>
</dbReference>
<keyword evidence="4" id="KW-0597">Phosphoprotein</keyword>
<dbReference type="AlphaFoldDB" id="A0A3E3IZE7"/>
<evidence type="ECO:0000313" key="10">
    <source>
        <dbReference type="EMBL" id="RGE72452.1"/>
    </source>
</evidence>
<keyword evidence="7" id="KW-0902">Two-component regulatory system</keyword>
<dbReference type="InterPro" id="IPR010559">
    <property type="entry name" value="Sig_transdc_His_kin_internal"/>
</dbReference>
<dbReference type="Gene3D" id="3.30.565.10">
    <property type="entry name" value="Histidine kinase-like ATPase, C-terminal domain"/>
    <property type="match status" value="1"/>
</dbReference>
<dbReference type="Pfam" id="PF06580">
    <property type="entry name" value="His_kinase"/>
    <property type="match status" value="1"/>
</dbReference>
<gene>
    <name evidence="10" type="ORF">DWY69_08895</name>
</gene>
<organism evidence="10 11">
    <name type="scientific">Eisenbergiella massiliensis</name>
    <dbReference type="NCBI Taxonomy" id="1720294"/>
    <lineage>
        <taxon>Bacteria</taxon>
        <taxon>Bacillati</taxon>
        <taxon>Bacillota</taxon>
        <taxon>Clostridia</taxon>
        <taxon>Lachnospirales</taxon>
        <taxon>Lachnospiraceae</taxon>
        <taxon>Eisenbergiella</taxon>
    </lineage>
</organism>
<evidence type="ECO:0000256" key="1">
    <source>
        <dbReference type="ARBA" id="ARBA00000085"/>
    </source>
</evidence>
<evidence type="ECO:0000256" key="3">
    <source>
        <dbReference type="ARBA" id="ARBA00012438"/>
    </source>
</evidence>
<protein>
    <recommendedName>
        <fullName evidence="3">histidine kinase</fullName>
        <ecNumber evidence="3">2.7.13.3</ecNumber>
    </recommendedName>
</protein>
<feature type="domain" description="Histidine kinase" evidence="8">
    <location>
        <begin position="470"/>
        <end position="574"/>
    </location>
</feature>
<dbReference type="Proteomes" id="UP000261166">
    <property type="component" value="Unassembled WGS sequence"/>
</dbReference>
<keyword evidence="5" id="KW-0808">Transferase</keyword>
<proteinExistence type="predicted"/>
<comment type="caution">
    <text evidence="10">The sequence shown here is derived from an EMBL/GenBank/DDBJ whole genome shotgun (WGS) entry which is preliminary data.</text>
</comment>
<evidence type="ECO:0000256" key="2">
    <source>
        <dbReference type="ARBA" id="ARBA00004370"/>
    </source>
</evidence>
<sequence length="581" mass="66158">MKKKFFSMKHKFVIMVASLLLCFVLATTVIWGVAFTREISERGVEYAREMTESANKNVEGYLKKLRLIAYILQNNSLAKPILNKTSYSNDSERLTDMKNMQLLLKAVMTGAEYMQNIYVFTENGMEFSAGGSLSTPDEQELERYKRLAGEQDVLFSVQPARDKYDYPKMMLTKQLDLGRGKPLCWVVMSINCRGIYGIYNEMQRYDAGVIIWDRQAGQEIYRNNLEGLEQGGPVTEEEVAVLAEKEDGTVSRIGKNKVLLMSMQSEVTGWQSIILIPYKQISGQHGKMLSMNAVVLLLLSLTALLLCRILAERFLRNIELLTDAVEGIGKDNLQLNVVITSGDEAEVLYHRFEDMVDRIKEQIIDIRMHEKEKRVLALRALQAQINPHFLYNSLNTIKWMGQMQGAEAVVDAVDALSSIMQVNMSKKTYMTFQEELDYLNKYICMKEFQKAARIKFVCKIEEELRQCYILKMLIQPIVENSLKHGGVMEDKDGYISISIYADGGDVVIDVEDNGRGLSEEESRDILARLQKGDGIGLFNIQKRIQLYYGEEYGVSITGEKGIFTCVSLRIPKRTQAGEEDD</sequence>
<reference evidence="10 11" key="1">
    <citation type="submission" date="2018-08" db="EMBL/GenBank/DDBJ databases">
        <title>A genome reference for cultivated species of the human gut microbiota.</title>
        <authorList>
            <person name="Zou Y."/>
            <person name="Xue W."/>
            <person name="Luo G."/>
        </authorList>
    </citation>
    <scope>NUCLEOTIDE SEQUENCE [LARGE SCALE GENOMIC DNA]</scope>
    <source>
        <strain evidence="10 11">AF26-4BH</strain>
    </source>
</reference>
<evidence type="ECO:0000313" key="11">
    <source>
        <dbReference type="Proteomes" id="UP000261166"/>
    </source>
</evidence>
<dbReference type="RefSeq" id="WP_025487579.1">
    <property type="nucleotide sequence ID" value="NZ_CALBAU010000365.1"/>
</dbReference>
<comment type="catalytic activity">
    <reaction evidence="1">
        <text>ATP + protein L-histidine = ADP + protein N-phospho-L-histidine.</text>
        <dbReference type="EC" id="2.7.13.3"/>
    </reaction>
</comment>
<dbReference type="InterPro" id="IPR036890">
    <property type="entry name" value="HATPase_C_sf"/>
</dbReference>
<dbReference type="InterPro" id="IPR003660">
    <property type="entry name" value="HAMP_dom"/>
</dbReference>
<dbReference type="GO" id="GO:0000155">
    <property type="term" value="F:phosphorelay sensor kinase activity"/>
    <property type="evidence" value="ECO:0007669"/>
    <property type="project" value="InterPro"/>
</dbReference>
<dbReference type="CDD" id="cd06225">
    <property type="entry name" value="HAMP"/>
    <property type="match status" value="1"/>
</dbReference>
<dbReference type="PANTHER" id="PTHR34220">
    <property type="entry name" value="SENSOR HISTIDINE KINASE YPDA"/>
    <property type="match status" value="1"/>
</dbReference>
<comment type="subcellular location">
    <subcellularLocation>
        <location evidence="2">Membrane</location>
    </subcellularLocation>
</comment>
<dbReference type="Pfam" id="PF02518">
    <property type="entry name" value="HATPase_c"/>
    <property type="match status" value="1"/>
</dbReference>
<evidence type="ECO:0000259" key="8">
    <source>
        <dbReference type="PROSITE" id="PS50109"/>
    </source>
</evidence>
<keyword evidence="6" id="KW-0418">Kinase</keyword>
<dbReference type="EC" id="2.7.13.3" evidence="3"/>
<dbReference type="GO" id="GO:0016020">
    <property type="term" value="C:membrane"/>
    <property type="evidence" value="ECO:0007669"/>
    <property type="project" value="UniProtKB-SubCell"/>
</dbReference>
<dbReference type="Gene3D" id="6.10.340.10">
    <property type="match status" value="1"/>
</dbReference>
<evidence type="ECO:0000256" key="7">
    <source>
        <dbReference type="ARBA" id="ARBA00023012"/>
    </source>
</evidence>
<dbReference type="SUPFAM" id="SSF55874">
    <property type="entry name" value="ATPase domain of HSP90 chaperone/DNA topoisomerase II/histidine kinase"/>
    <property type="match status" value="1"/>
</dbReference>
<evidence type="ECO:0000259" key="9">
    <source>
        <dbReference type="PROSITE" id="PS50885"/>
    </source>
</evidence>
<dbReference type="PROSITE" id="PS50885">
    <property type="entry name" value="HAMP"/>
    <property type="match status" value="1"/>
</dbReference>
<dbReference type="InterPro" id="IPR003594">
    <property type="entry name" value="HATPase_dom"/>
</dbReference>
<accession>A0A3E3IZE7</accession>
<dbReference type="OrthoDB" id="9809348at2"/>
<evidence type="ECO:0000256" key="6">
    <source>
        <dbReference type="ARBA" id="ARBA00022777"/>
    </source>
</evidence>
<dbReference type="SMART" id="SM00387">
    <property type="entry name" value="HATPase_c"/>
    <property type="match status" value="1"/>
</dbReference>
<evidence type="ECO:0000256" key="4">
    <source>
        <dbReference type="ARBA" id="ARBA00022553"/>
    </source>
</evidence>
<dbReference type="InterPro" id="IPR005467">
    <property type="entry name" value="His_kinase_dom"/>
</dbReference>
<dbReference type="PROSITE" id="PS50109">
    <property type="entry name" value="HIS_KIN"/>
    <property type="match status" value="1"/>
</dbReference>